<dbReference type="InterPro" id="IPR050272">
    <property type="entry name" value="Isochorismatase-like_hydrls"/>
</dbReference>
<reference evidence="3 4" key="1">
    <citation type="submission" date="2021-04" db="EMBL/GenBank/DDBJ databases">
        <authorList>
            <person name="Pira H."/>
            <person name="Risdian C."/>
            <person name="Wink J."/>
        </authorList>
    </citation>
    <scope>NUCLEOTIDE SEQUENCE [LARGE SCALE GENOMIC DNA]</scope>
    <source>
        <strain evidence="3 4">WH53</strain>
    </source>
</reference>
<dbReference type="Gene3D" id="3.40.50.850">
    <property type="entry name" value="Isochorismatase-like"/>
    <property type="match status" value="1"/>
</dbReference>
<evidence type="ECO:0000256" key="1">
    <source>
        <dbReference type="ARBA" id="ARBA00022801"/>
    </source>
</evidence>
<dbReference type="CDD" id="cd01014">
    <property type="entry name" value="nicotinamidase_related"/>
    <property type="match status" value="1"/>
</dbReference>
<evidence type="ECO:0000259" key="2">
    <source>
        <dbReference type="Pfam" id="PF00857"/>
    </source>
</evidence>
<keyword evidence="4" id="KW-1185">Reference proteome</keyword>
<dbReference type="Gene3D" id="3.10.450.50">
    <property type="match status" value="1"/>
</dbReference>
<dbReference type="Proteomes" id="UP000690515">
    <property type="component" value="Unassembled WGS sequence"/>
</dbReference>
<dbReference type="InterPro" id="IPR032710">
    <property type="entry name" value="NTF2-like_dom_sf"/>
</dbReference>
<protein>
    <submittedName>
        <fullName evidence="3">Isochorismatase family protein</fullName>
    </submittedName>
</protein>
<dbReference type="PANTHER" id="PTHR43540:SF1">
    <property type="entry name" value="ISOCHORISMATASE HYDROLASE"/>
    <property type="match status" value="1"/>
</dbReference>
<keyword evidence="1" id="KW-0378">Hydrolase</keyword>
<comment type="caution">
    <text evidence="3">The sequence shown here is derived from an EMBL/GenBank/DDBJ whole genome shotgun (WGS) entry which is preliminary data.</text>
</comment>
<dbReference type="InterPro" id="IPR036380">
    <property type="entry name" value="Isochorismatase-like_sf"/>
</dbReference>
<dbReference type="EMBL" id="JAGSOY010000001">
    <property type="protein sequence ID" value="MBU2709615.1"/>
    <property type="molecule type" value="Genomic_DNA"/>
</dbReference>
<dbReference type="Pfam" id="PF00857">
    <property type="entry name" value="Isochorismatase"/>
    <property type="match status" value="1"/>
</dbReference>
<dbReference type="SUPFAM" id="SSF54427">
    <property type="entry name" value="NTF2-like"/>
    <property type="match status" value="1"/>
</dbReference>
<evidence type="ECO:0000313" key="4">
    <source>
        <dbReference type="Proteomes" id="UP000690515"/>
    </source>
</evidence>
<name>A0ABS5Z6I9_9GAMM</name>
<accession>A0ABS5Z6I9</accession>
<organism evidence="3 4">
    <name type="scientific">Zooshikella harenae</name>
    <dbReference type="NCBI Taxonomy" id="2827238"/>
    <lineage>
        <taxon>Bacteria</taxon>
        <taxon>Pseudomonadati</taxon>
        <taxon>Pseudomonadota</taxon>
        <taxon>Gammaproteobacteria</taxon>
        <taxon>Oceanospirillales</taxon>
        <taxon>Zooshikellaceae</taxon>
        <taxon>Zooshikella</taxon>
    </lineage>
</organism>
<dbReference type="SUPFAM" id="SSF52499">
    <property type="entry name" value="Isochorismatase-like hydrolases"/>
    <property type="match status" value="1"/>
</dbReference>
<proteinExistence type="predicted"/>
<dbReference type="InterPro" id="IPR000868">
    <property type="entry name" value="Isochorismatase-like_dom"/>
</dbReference>
<dbReference type="RefSeq" id="WP_215817779.1">
    <property type="nucleotide sequence ID" value="NZ_JAGSOY010000001.1"/>
</dbReference>
<evidence type="ECO:0000313" key="3">
    <source>
        <dbReference type="EMBL" id="MBU2709615.1"/>
    </source>
</evidence>
<feature type="domain" description="Isochorismatase-like" evidence="2">
    <location>
        <begin position="134"/>
        <end position="284"/>
    </location>
</feature>
<dbReference type="PANTHER" id="PTHR43540">
    <property type="entry name" value="PEROXYUREIDOACRYLATE/UREIDOACRYLATE AMIDOHYDROLASE-RELATED"/>
    <property type="match status" value="1"/>
</dbReference>
<gene>
    <name evidence="3" type="ORF">KCG35_00930</name>
</gene>
<sequence length="315" mass="35638">MSQTIYNEVMDASQAWIEAFNKGNIEQCINTYTETATMRVNPVGEFNNKAKIAEFWQTFSLKHPAELTYRNIQLRILSPTHVILSADWQMNIASGFITKELWVKDHSGKWLLAEDDFSVLAQHDAIPTNHSSRTALLIIDMQQDYFPNGKMPLSDIEVAAENTRTLLTHFRSAQQPIIHVQHIFKHMDAPFFQPNSEGKEIHPSLAPQSNEIVITKHKANSTLATTLEQYLIEKGISQLIIVGAMAHMCIDAITRSLSDKGYQCTIINDACAAPSLDLKQTKINAEDNKALIMYALQFAYGDVYTTTEWLAQHQR</sequence>